<name>A0ABT0KPX0_9GAMM</name>
<dbReference type="Proteomes" id="UP001202134">
    <property type="component" value="Unassembled WGS sequence"/>
</dbReference>
<evidence type="ECO:0000313" key="1">
    <source>
        <dbReference type="EMBL" id="MCL1045900.1"/>
    </source>
</evidence>
<sequence>MNKELIPYDQQYRHQCIEAFESNIGLYFAKDELREFIKFLDHDVFEIEYYTHVTSRCFVRHKLE</sequence>
<keyword evidence="2" id="KW-1185">Reference proteome</keyword>
<comment type="caution">
    <text evidence="1">The sequence shown here is derived from an EMBL/GenBank/DDBJ whole genome shotgun (WGS) entry which is preliminary data.</text>
</comment>
<proteinExistence type="predicted"/>
<protein>
    <submittedName>
        <fullName evidence="1">Uncharacterized protein</fullName>
    </submittedName>
</protein>
<dbReference type="EMBL" id="JAKIKU010000005">
    <property type="protein sequence ID" value="MCL1045900.1"/>
    <property type="molecule type" value="Genomic_DNA"/>
</dbReference>
<accession>A0ABT0KPX0</accession>
<evidence type="ECO:0000313" key="2">
    <source>
        <dbReference type="Proteomes" id="UP001202134"/>
    </source>
</evidence>
<dbReference type="RefSeq" id="WP_248955754.1">
    <property type="nucleotide sequence ID" value="NZ_JAKIKU010000005.1"/>
</dbReference>
<organism evidence="1 2">
    <name type="scientific">Shewanella electrodiphila</name>
    <dbReference type="NCBI Taxonomy" id="934143"/>
    <lineage>
        <taxon>Bacteria</taxon>
        <taxon>Pseudomonadati</taxon>
        <taxon>Pseudomonadota</taxon>
        <taxon>Gammaproteobacteria</taxon>
        <taxon>Alteromonadales</taxon>
        <taxon>Shewanellaceae</taxon>
        <taxon>Shewanella</taxon>
    </lineage>
</organism>
<gene>
    <name evidence="1" type="ORF">L2737_11245</name>
</gene>
<reference evidence="1 2" key="1">
    <citation type="submission" date="2022-01" db="EMBL/GenBank/DDBJ databases">
        <title>Whole genome-based taxonomy of the Shewanellaceae.</title>
        <authorList>
            <person name="Martin-Rodriguez A.J."/>
        </authorList>
    </citation>
    <scope>NUCLEOTIDE SEQUENCE [LARGE SCALE GENOMIC DNA]</scope>
    <source>
        <strain evidence="1 2">DSM 24955</strain>
    </source>
</reference>